<dbReference type="InterPro" id="IPR048749">
    <property type="entry name" value="SLX1_C"/>
</dbReference>
<evidence type="ECO:0000259" key="10">
    <source>
        <dbReference type="PROSITE" id="PS50164"/>
    </source>
</evidence>
<evidence type="ECO:0000256" key="5">
    <source>
        <dbReference type="ARBA" id="ARBA00022801"/>
    </source>
</evidence>
<dbReference type="Pfam" id="PF01541">
    <property type="entry name" value="GIY-YIG"/>
    <property type="match status" value="1"/>
</dbReference>
<dbReference type="PROSITE" id="PS50164">
    <property type="entry name" value="GIY_YIG"/>
    <property type="match status" value="1"/>
</dbReference>
<protein>
    <recommendedName>
        <fullName evidence="10">GIY-YIG domain-containing protein</fullName>
    </recommendedName>
</protein>
<dbReference type="InterPro" id="IPR050381">
    <property type="entry name" value="SLX1_endonuclease"/>
</dbReference>
<keyword evidence="6 9" id="KW-0233">DNA recombination</keyword>
<evidence type="ECO:0000256" key="4">
    <source>
        <dbReference type="ARBA" id="ARBA00022771"/>
    </source>
</evidence>
<dbReference type="FunFam" id="3.40.1440.10:FF:000006">
    <property type="entry name" value="Structure-specific endonuclease subunit SLX1"/>
    <property type="match status" value="1"/>
</dbReference>
<evidence type="ECO:0000256" key="1">
    <source>
        <dbReference type="ARBA" id="ARBA00022722"/>
    </source>
</evidence>
<dbReference type="Proteomes" id="UP000769157">
    <property type="component" value="Unassembled WGS sequence"/>
</dbReference>
<dbReference type="InterPro" id="IPR035901">
    <property type="entry name" value="GIY-YIG_endonuc_sf"/>
</dbReference>
<keyword evidence="12" id="KW-1185">Reference proteome</keyword>
<dbReference type="Pfam" id="PF21202">
    <property type="entry name" value="SLX1_C"/>
    <property type="match status" value="1"/>
</dbReference>
<dbReference type="Gene3D" id="3.40.1440.10">
    <property type="entry name" value="GIY-YIG endonuclease"/>
    <property type="match status" value="1"/>
</dbReference>
<comment type="similarity">
    <text evidence="9">Belongs to the SLX1 family.</text>
</comment>
<accession>A0A9P8P6C6</accession>
<comment type="subcellular location">
    <subcellularLocation>
        <location evidence="9">Nucleus</location>
    </subcellularLocation>
</comment>
<dbReference type="HAMAP" id="MF_03100">
    <property type="entry name" value="Endonuc_su_Slx1"/>
    <property type="match status" value="1"/>
</dbReference>
<keyword evidence="4" id="KW-0862">Zinc</keyword>
<dbReference type="GO" id="GO:0008821">
    <property type="term" value="F:crossover junction DNA endonuclease activity"/>
    <property type="evidence" value="ECO:0007669"/>
    <property type="project" value="TreeGrafter"/>
</dbReference>
<comment type="subunit">
    <text evidence="9">Forms a heterodimer with SLX4.</text>
</comment>
<dbReference type="InterPro" id="IPR000305">
    <property type="entry name" value="GIY-YIG_endonuc"/>
</dbReference>
<evidence type="ECO:0000256" key="6">
    <source>
        <dbReference type="ARBA" id="ARBA00023172"/>
    </source>
</evidence>
<evidence type="ECO:0000256" key="7">
    <source>
        <dbReference type="ARBA" id="ARBA00023204"/>
    </source>
</evidence>
<organism evidence="11 12">
    <name type="scientific">Ogataea philodendri</name>
    <dbReference type="NCBI Taxonomy" id="1378263"/>
    <lineage>
        <taxon>Eukaryota</taxon>
        <taxon>Fungi</taxon>
        <taxon>Dikarya</taxon>
        <taxon>Ascomycota</taxon>
        <taxon>Saccharomycotina</taxon>
        <taxon>Pichiomycetes</taxon>
        <taxon>Pichiales</taxon>
        <taxon>Pichiaceae</taxon>
        <taxon>Ogataea</taxon>
    </lineage>
</organism>
<dbReference type="CDD" id="cd10455">
    <property type="entry name" value="GIY-YIG_SLX1"/>
    <property type="match status" value="1"/>
</dbReference>
<comment type="caution">
    <text evidence="9">Lacks conserved residue(s) required for the propagation of feature annotation.</text>
</comment>
<evidence type="ECO:0000313" key="12">
    <source>
        <dbReference type="Proteomes" id="UP000769157"/>
    </source>
</evidence>
<keyword evidence="4" id="KW-0479">Metal-binding</keyword>
<dbReference type="GO" id="GO:0000724">
    <property type="term" value="P:double-strand break repair via homologous recombination"/>
    <property type="evidence" value="ECO:0007669"/>
    <property type="project" value="TreeGrafter"/>
</dbReference>
<comment type="function">
    <text evidence="9">Catalytic subunit of the SLX1-SLX4 structure-specific endonuclease that resolves DNA secondary structures generated during DNA repair and recombination. Has endonuclease activity towards branched DNA substrates, introducing single-strand cuts in duplex DNA close to junctions with ss-DNA.</text>
</comment>
<dbReference type="EMBL" id="JAEUBE010000295">
    <property type="protein sequence ID" value="KAH3665742.1"/>
    <property type="molecule type" value="Genomic_DNA"/>
</dbReference>
<sequence>MSHNLQVPPPFYCVYLLRSVSKPNSYYIGSTPNPYRRLRQHNGELSVGGAYRTKKTGFRPWQMTMVVYGFPSKIAALQFEHAWQHFYQTRHIPLEKRLGSKSSSTVHLRIANVKLLLAAAGFVRMGLRVAIFQKHIYDIWVTNKYNVAVPESVLLTLDFQQNQDKLIEGGNYDQIKVFVETLAAEEDKVFEKSVEKLENNDLRQCSICNQVVDPVDHAPCFCVNDSCQALYHAECWANDMLKDSESPADSTSPMIPIKGRCVECTKLNWWWPTVKNSMRVYQHSNQAIK</sequence>
<dbReference type="SUPFAM" id="SSF82771">
    <property type="entry name" value="GIY-YIG endonuclease"/>
    <property type="match status" value="1"/>
</dbReference>
<reference evidence="11" key="1">
    <citation type="journal article" date="2021" name="Open Biol.">
        <title>Shared evolutionary footprints suggest mitochondrial oxidative damage underlies multiple complex I losses in fungi.</title>
        <authorList>
            <person name="Schikora-Tamarit M.A."/>
            <person name="Marcet-Houben M."/>
            <person name="Nosek J."/>
            <person name="Gabaldon T."/>
        </authorList>
    </citation>
    <scope>NUCLEOTIDE SEQUENCE</scope>
    <source>
        <strain evidence="11">CBS6075</strain>
    </source>
</reference>
<dbReference type="GO" id="GO:0017108">
    <property type="term" value="F:5'-flap endonuclease activity"/>
    <property type="evidence" value="ECO:0007669"/>
    <property type="project" value="InterPro"/>
</dbReference>
<keyword evidence="2 9" id="KW-0255">Endonuclease</keyword>
<dbReference type="Gene3D" id="3.30.40.10">
    <property type="entry name" value="Zinc/RING finger domain, C3HC4 (zinc finger)"/>
    <property type="match status" value="1"/>
</dbReference>
<keyword evidence="1 9" id="KW-0540">Nuclease</keyword>
<keyword evidence="5 9" id="KW-0378">Hydrolase</keyword>
<dbReference type="GO" id="GO:0033557">
    <property type="term" value="C:Slx1-Slx4 complex"/>
    <property type="evidence" value="ECO:0007669"/>
    <property type="project" value="UniProtKB-UniRule"/>
</dbReference>
<evidence type="ECO:0000313" key="11">
    <source>
        <dbReference type="EMBL" id="KAH3665742.1"/>
    </source>
</evidence>
<dbReference type="RefSeq" id="XP_046060946.1">
    <property type="nucleotide sequence ID" value="XM_046204954.1"/>
</dbReference>
<name>A0A9P8P6C6_9ASCO</name>
<evidence type="ECO:0000256" key="9">
    <source>
        <dbReference type="HAMAP-Rule" id="MF_03100"/>
    </source>
</evidence>
<keyword evidence="8 9" id="KW-0539">Nucleus</keyword>
<dbReference type="OrthoDB" id="24645at2759"/>
<evidence type="ECO:0000256" key="8">
    <source>
        <dbReference type="ARBA" id="ARBA00023242"/>
    </source>
</evidence>
<dbReference type="PANTHER" id="PTHR20208">
    <property type="entry name" value="STRUCTURE-SPECIFIC ENDONUCLEASE SUBUNIT SLX1"/>
    <property type="match status" value="1"/>
</dbReference>
<dbReference type="GeneID" id="70235895"/>
<dbReference type="GO" id="GO:0008270">
    <property type="term" value="F:zinc ion binding"/>
    <property type="evidence" value="ECO:0007669"/>
    <property type="project" value="UniProtKB-KW"/>
</dbReference>
<dbReference type="AlphaFoldDB" id="A0A9P8P6C6"/>
<proteinExistence type="inferred from homology"/>
<dbReference type="SMART" id="SM00465">
    <property type="entry name" value="GIYc"/>
    <property type="match status" value="1"/>
</dbReference>
<comment type="cofactor">
    <cofactor evidence="9">
        <name>a divalent metal cation</name>
        <dbReference type="ChEBI" id="CHEBI:60240"/>
    </cofactor>
</comment>
<evidence type="ECO:0000256" key="2">
    <source>
        <dbReference type="ARBA" id="ARBA00022759"/>
    </source>
</evidence>
<reference evidence="11" key="2">
    <citation type="submission" date="2021-01" db="EMBL/GenBank/DDBJ databases">
        <authorList>
            <person name="Schikora-Tamarit M.A."/>
        </authorList>
    </citation>
    <scope>NUCLEOTIDE SEQUENCE</scope>
    <source>
        <strain evidence="11">CBS6075</strain>
    </source>
</reference>
<comment type="caution">
    <text evidence="11">The sequence shown here is derived from an EMBL/GenBank/DDBJ whole genome shotgun (WGS) entry which is preliminary data.</text>
</comment>
<keyword evidence="4" id="KW-0863">Zinc-finger</keyword>
<gene>
    <name evidence="11" type="ORF">OGAPHI_003930</name>
</gene>
<feature type="domain" description="GIY-YIG" evidence="10">
    <location>
        <begin position="10"/>
        <end position="93"/>
    </location>
</feature>
<keyword evidence="7 9" id="KW-0234">DNA repair</keyword>
<dbReference type="InterPro" id="IPR027520">
    <property type="entry name" value="Slx1"/>
</dbReference>
<keyword evidence="3 9" id="KW-0227">DNA damage</keyword>
<dbReference type="PANTHER" id="PTHR20208:SF10">
    <property type="entry name" value="STRUCTURE-SPECIFIC ENDONUCLEASE SUBUNIT SLX1"/>
    <property type="match status" value="1"/>
</dbReference>
<dbReference type="InterPro" id="IPR013083">
    <property type="entry name" value="Znf_RING/FYVE/PHD"/>
</dbReference>
<evidence type="ECO:0000256" key="3">
    <source>
        <dbReference type="ARBA" id="ARBA00022763"/>
    </source>
</evidence>